<dbReference type="GeneID" id="94582320"/>
<organism evidence="1 2">
    <name type="scientific">Yarrowia lipolytica</name>
    <name type="common">Candida lipolytica</name>
    <dbReference type="NCBI Taxonomy" id="4952"/>
    <lineage>
        <taxon>Eukaryota</taxon>
        <taxon>Fungi</taxon>
        <taxon>Dikarya</taxon>
        <taxon>Ascomycota</taxon>
        <taxon>Saccharomycotina</taxon>
        <taxon>Dipodascomycetes</taxon>
        <taxon>Dipodascales</taxon>
        <taxon>Dipodascales incertae sedis</taxon>
        <taxon>Yarrowia</taxon>
    </lineage>
</organism>
<dbReference type="VEuPathDB" id="FungiDB:YALI1_A06384g"/>
<dbReference type="EMBL" id="CP017553">
    <property type="protein sequence ID" value="AOW00325.1"/>
    <property type="molecule type" value="Genomic_DNA"/>
</dbReference>
<gene>
    <name evidence="1" type="ORF">YALI1_A06384g</name>
</gene>
<reference evidence="1 2" key="1">
    <citation type="journal article" date="2016" name="PLoS ONE">
        <title>Sequence Assembly of Yarrowia lipolytica Strain W29/CLIB89 Shows Transposable Element Diversity.</title>
        <authorList>
            <person name="Magnan C."/>
            <person name="Yu J."/>
            <person name="Chang I."/>
            <person name="Jahn E."/>
            <person name="Kanomata Y."/>
            <person name="Wu J."/>
            <person name="Zeller M."/>
            <person name="Oakes M."/>
            <person name="Baldi P."/>
            <person name="Sandmeyer S."/>
        </authorList>
    </citation>
    <scope>NUCLEOTIDE SEQUENCE [LARGE SCALE GENOMIC DNA]</scope>
    <source>
        <strain evidence="2">CLIB89(W29)</strain>
    </source>
</reference>
<dbReference type="RefSeq" id="XP_068137760.1">
    <property type="nucleotide sequence ID" value="XM_068281659.1"/>
</dbReference>
<proteinExistence type="predicted"/>
<sequence>MSTYFRVRGTLSEMVGVSQLYGEGCWFMGFWKQTECVLFHFRMCSVSILHQRSTVPVGLSDVDDGDDNCNDNDKHQLVRVFISFSVQLDSSFPDQSSHSRQTFLTNVLRT</sequence>
<accession>A0A1D8N3X9</accession>
<name>A0A1D8N3X9_YARLL</name>
<dbReference type="AlphaFoldDB" id="A0A1D8N3X9"/>
<protein>
    <submittedName>
        <fullName evidence="1">Uncharacterized protein</fullName>
    </submittedName>
</protein>
<dbReference type="Proteomes" id="UP000182444">
    <property type="component" value="Chromosome 1A"/>
</dbReference>
<evidence type="ECO:0000313" key="2">
    <source>
        <dbReference type="Proteomes" id="UP000182444"/>
    </source>
</evidence>
<evidence type="ECO:0000313" key="1">
    <source>
        <dbReference type="EMBL" id="AOW00325.1"/>
    </source>
</evidence>